<evidence type="ECO:0000256" key="7">
    <source>
        <dbReference type="ARBA" id="ARBA00023242"/>
    </source>
</evidence>
<dbReference type="InterPro" id="IPR031444">
    <property type="entry name" value="PCNA-AF_dom"/>
</dbReference>
<dbReference type="GO" id="GO:0019985">
    <property type="term" value="P:translesion synthesis"/>
    <property type="evidence" value="ECO:0007669"/>
    <property type="project" value="TreeGrafter"/>
</dbReference>
<evidence type="ECO:0000256" key="4">
    <source>
        <dbReference type="ARBA" id="ARBA00022490"/>
    </source>
</evidence>
<evidence type="ECO:0000256" key="8">
    <source>
        <dbReference type="ARBA" id="ARBA00030014"/>
    </source>
</evidence>
<keyword evidence="4" id="KW-0963">Cytoplasm</keyword>
<evidence type="ECO:0000313" key="13">
    <source>
        <dbReference type="Proteomes" id="UP001381693"/>
    </source>
</evidence>
<gene>
    <name evidence="12" type="ORF">SK128_021118</name>
</gene>
<feature type="compositionally biased region" description="Polar residues" evidence="10">
    <location>
        <begin position="67"/>
        <end position="81"/>
    </location>
</feature>
<evidence type="ECO:0000256" key="1">
    <source>
        <dbReference type="ARBA" id="ARBA00004123"/>
    </source>
</evidence>
<dbReference type="GO" id="GO:0003682">
    <property type="term" value="F:chromatin binding"/>
    <property type="evidence" value="ECO:0007669"/>
    <property type="project" value="TreeGrafter"/>
</dbReference>
<evidence type="ECO:0000256" key="3">
    <source>
        <dbReference type="ARBA" id="ARBA00013777"/>
    </source>
</evidence>
<sequence length="107" mass="11231">MVRTKADACATKVSAAKAPRKVLSAGPSRAVAKTPGKERYAGGHSYNPQPVPAWQKGIGNFFKSVPKPQTSHSQEGSSGSNDAVAEDATSLQTQFQKNGVISDDDDD</sequence>
<evidence type="ECO:0000256" key="9">
    <source>
        <dbReference type="ARBA" id="ARBA00031186"/>
    </source>
</evidence>
<evidence type="ECO:0000313" key="12">
    <source>
        <dbReference type="EMBL" id="KAK7079314.1"/>
    </source>
</evidence>
<comment type="subcellular location">
    <subcellularLocation>
        <location evidence="2">Cytoplasm</location>
        <location evidence="2">Perinuclear region</location>
    </subcellularLocation>
    <subcellularLocation>
        <location evidence="1">Nucleus</location>
    </subcellularLocation>
</comment>
<feature type="region of interest" description="Disordered" evidence="10">
    <location>
        <begin position="1"/>
        <end position="107"/>
    </location>
</feature>
<evidence type="ECO:0000256" key="6">
    <source>
        <dbReference type="ARBA" id="ARBA00023204"/>
    </source>
</evidence>
<proteinExistence type="predicted"/>
<keyword evidence="13" id="KW-1185">Reference proteome</keyword>
<keyword evidence="5" id="KW-0227">DNA damage</keyword>
<evidence type="ECO:0000256" key="2">
    <source>
        <dbReference type="ARBA" id="ARBA00004556"/>
    </source>
</evidence>
<name>A0AAN9A9P6_HALRR</name>
<evidence type="ECO:0000256" key="10">
    <source>
        <dbReference type="SAM" id="MobiDB-lite"/>
    </source>
</evidence>
<dbReference type="Pfam" id="PF15715">
    <property type="entry name" value="PAF"/>
    <property type="match status" value="1"/>
</dbReference>
<reference evidence="12 13" key="1">
    <citation type="submission" date="2023-11" db="EMBL/GenBank/DDBJ databases">
        <title>Halocaridina rubra genome assembly.</title>
        <authorList>
            <person name="Smith C."/>
        </authorList>
    </citation>
    <scope>NUCLEOTIDE SEQUENCE [LARGE SCALE GENOMIC DNA]</scope>
    <source>
        <strain evidence="12">EP-1</strain>
        <tissue evidence="12">Whole</tissue>
    </source>
</reference>
<keyword evidence="6" id="KW-0234">DNA repair</keyword>
<keyword evidence="7" id="KW-0539">Nucleus</keyword>
<comment type="caution">
    <text evidence="12">The sequence shown here is derived from an EMBL/GenBank/DDBJ whole genome shotgun (WGS) entry which is preliminary data.</text>
</comment>
<dbReference type="AlphaFoldDB" id="A0AAN9A9P6"/>
<evidence type="ECO:0000259" key="11">
    <source>
        <dbReference type="Pfam" id="PF15715"/>
    </source>
</evidence>
<feature type="compositionally biased region" description="Polar residues" evidence="10">
    <location>
        <begin position="89"/>
        <end position="99"/>
    </location>
</feature>
<dbReference type="PANTHER" id="PTHR15679:SF8">
    <property type="entry name" value="PCNA-ASSOCIATED FACTOR"/>
    <property type="match status" value="1"/>
</dbReference>
<dbReference type="Proteomes" id="UP001381693">
    <property type="component" value="Unassembled WGS sequence"/>
</dbReference>
<dbReference type="InterPro" id="IPR040444">
    <property type="entry name" value="PCNA-AF"/>
</dbReference>
<dbReference type="EMBL" id="JAXCGZ010007549">
    <property type="protein sequence ID" value="KAK7079314.1"/>
    <property type="molecule type" value="Genomic_DNA"/>
</dbReference>
<dbReference type="PANTHER" id="PTHR15679">
    <property type="entry name" value="PCNA-ASSOCIATED FACTOR"/>
    <property type="match status" value="1"/>
</dbReference>
<dbReference type="GO" id="GO:0005634">
    <property type="term" value="C:nucleus"/>
    <property type="evidence" value="ECO:0007669"/>
    <property type="project" value="UniProtKB-SubCell"/>
</dbReference>
<protein>
    <recommendedName>
        <fullName evidence="3">PCNA-associated factor</fullName>
    </recommendedName>
    <alternativeName>
        <fullName evidence="8">PCNA-associated factor of 15 kDa</fullName>
    </alternativeName>
    <alternativeName>
        <fullName evidence="9">PCNA-clamp-associated factor</fullName>
    </alternativeName>
</protein>
<feature type="domain" description="PCNA-associated factor histone-like" evidence="11">
    <location>
        <begin position="1"/>
        <end position="92"/>
    </location>
</feature>
<dbReference type="GO" id="GO:0048471">
    <property type="term" value="C:perinuclear region of cytoplasm"/>
    <property type="evidence" value="ECO:0007669"/>
    <property type="project" value="UniProtKB-SubCell"/>
</dbReference>
<dbReference type="GO" id="GO:0006281">
    <property type="term" value="P:DNA repair"/>
    <property type="evidence" value="ECO:0007669"/>
    <property type="project" value="UniProtKB-KW"/>
</dbReference>
<organism evidence="12 13">
    <name type="scientific">Halocaridina rubra</name>
    <name type="common">Hawaiian red shrimp</name>
    <dbReference type="NCBI Taxonomy" id="373956"/>
    <lineage>
        <taxon>Eukaryota</taxon>
        <taxon>Metazoa</taxon>
        <taxon>Ecdysozoa</taxon>
        <taxon>Arthropoda</taxon>
        <taxon>Crustacea</taxon>
        <taxon>Multicrustacea</taxon>
        <taxon>Malacostraca</taxon>
        <taxon>Eumalacostraca</taxon>
        <taxon>Eucarida</taxon>
        <taxon>Decapoda</taxon>
        <taxon>Pleocyemata</taxon>
        <taxon>Caridea</taxon>
        <taxon>Atyoidea</taxon>
        <taxon>Atyidae</taxon>
        <taxon>Halocaridina</taxon>
    </lineage>
</organism>
<accession>A0AAN9A9P6</accession>
<evidence type="ECO:0000256" key="5">
    <source>
        <dbReference type="ARBA" id="ARBA00022763"/>
    </source>
</evidence>
<dbReference type="GO" id="GO:0051726">
    <property type="term" value="P:regulation of cell cycle"/>
    <property type="evidence" value="ECO:0007669"/>
    <property type="project" value="InterPro"/>
</dbReference>